<reference evidence="2" key="1">
    <citation type="submission" date="2018-06" db="EMBL/GenBank/DDBJ databases">
        <authorList>
            <person name="Zhirakovskaya E."/>
        </authorList>
    </citation>
    <scope>NUCLEOTIDE SEQUENCE</scope>
</reference>
<keyword evidence="1" id="KW-1133">Transmembrane helix</keyword>
<accession>A0A3B0TIJ4</accession>
<dbReference type="EMBL" id="UOEN01000148">
    <property type="protein sequence ID" value="VAW13117.1"/>
    <property type="molecule type" value="Genomic_DNA"/>
</dbReference>
<sequence length="54" mass="6253">LQSVYEEIDQLEQTEIEEVGYFQYKELFGFFLGIALVVLLAEIILSNTLFLIIP</sequence>
<name>A0A3B0TIJ4_9ZZZZ</name>
<protein>
    <submittedName>
        <fullName evidence="2">Uncharacterized protein</fullName>
    </submittedName>
</protein>
<keyword evidence="1" id="KW-0812">Transmembrane</keyword>
<evidence type="ECO:0000313" key="2">
    <source>
        <dbReference type="EMBL" id="VAW13117.1"/>
    </source>
</evidence>
<keyword evidence="1" id="KW-0472">Membrane</keyword>
<feature type="non-terminal residue" evidence="2">
    <location>
        <position position="1"/>
    </location>
</feature>
<gene>
    <name evidence="2" type="ORF">MNBD_BACTEROID05-83</name>
</gene>
<dbReference type="AlphaFoldDB" id="A0A3B0TIJ4"/>
<feature type="transmembrane region" description="Helical" evidence="1">
    <location>
        <begin position="27"/>
        <end position="53"/>
    </location>
</feature>
<organism evidence="2">
    <name type="scientific">hydrothermal vent metagenome</name>
    <dbReference type="NCBI Taxonomy" id="652676"/>
    <lineage>
        <taxon>unclassified sequences</taxon>
        <taxon>metagenomes</taxon>
        <taxon>ecological metagenomes</taxon>
    </lineage>
</organism>
<proteinExistence type="predicted"/>
<evidence type="ECO:0000256" key="1">
    <source>
        <dbReference type="SAM" id="Phobius"/>
    </source>
</evidence>